<dbReference type="Proteomes" id="UP000561045">
    <property type="component" value="Unassembled WGS sequence"/>
</dbReference>
<feature type="transmembrane region" description="Helical" evidence="1">
    <location>
        <begin position="172"/>
        <end position="194"/>
    </location>
</feature>
<comment type="caution">
    <text evidence="2">The sequence shown here is derived from an EMBL/GenBank/DDBJ whole genome shotgun (WGS) entry which is preliminary data.</text>
</comment>
<dbReference type="EMBL" id="JACIET010000004">
    <property type="protein sequence ID" value="MBB4014857.1"/>
    <property type="molecule type" value="Genomic_DNA"/>
</dbReference>
<accession>A0A840BX25</accession>
<keyword evidence="1" id="KW-1133">Transmembrane helix</keyword>
<dbReference type="RefSeq" id="WP_183638246.1">
    <property type="nucleotide sequence ID" value="NZ_BAABLE010000024.1"/>
</dbReference>
<evidence type="ECO:0000313" key="3">
    <source>
        <dbReference type="Proteomes" id="UP000561045"/>
    </source>
</evidence>
<evidence type="ECO:0000256" key="1">
    <source>
        <dbReference type="SAM" id="Phobius"/>
    </source>
</evidence>
<feature type="transmembrane region" description="Helical" evidence="1">
    <location>
        <begin position="64"/>
        <end position="82"/>
    </location>
</feature>
<evidence type="ECO:0000313" key="2">
    <source>
        <dbReference type="EMBL" id="MBB4014857.1"/>
    </source>
</evidence>
<reference evidence="2 3" key="1">
    <citation type="submission" date="2020-08" db="EMBL/GenBank/DDBJ databases">
        <title>Genomic Encyclopedia of Type Strains, Phase IV (KMG-IV): sequencing the most valuable type-strain genomes for metagenomic binning, comparative biology and taxonomic classification.</title>
        <authorList>
            <person name="Goeker M."/>
        </authorList>
    </citation>
    <scope>NUCLEOTIDE SEQUENCE [LARGE SCALE GENOMIC DNA]</scope>
    <source>
        <strain evidence="2 3">DSM 106739</strain>
    </source>
</reference>
<proteinExistence type="predicted"/>
<organism evidence="2 3">
    <name type="scientific">Niveibacterium umoris</name>
    <dbReference type="NCBI Taxonomy" id="1193620"/>
    <lineage>
        <taxon>Bacteria</taxon>
        <taxon>Pseudomonadati</taxon>
        <taxon>Pseudomonadota</taxon>
        <taxon>Betaproteobacteria</taxon>
        <taxon>Rhodocyclales</taxon>
        <taxon>Rhodocyclaceae</taxon>
        <taxon>Niveibacterium</taxon>
    </lineage>
</organism>
<name>A0A840BX25_9RHOO</name>
<dbReference type="AlphaFoldDB" id="A0A840BX25"/>
<keyword evidence="3" id="KW-1185">Reference proteome</keyword>
<gene>
    <name evidence="2" type="ORF">GGR36_004214</name>
</gene>
<evidence type="ECO:0008006" key="4">
    <source>
        <dbReference type="Google" id="ProtNLM"/>
    </source>
</evidence>
<feature type="transmembrane region" description="Helical" evidence="1">
    <location>
        <begin position="129"/>
        <end position="152"/>
    </location>
</feature>
<sequence length="195" mass="21464">MDANIYAPPKAAVVEPDSAIEARHPFYVVSTRKFTTLFLATLGIYVVFWFYLNWRRYKTATGASVLPAVRAVFSVFFVHALFRAVDETAAERGVAHRWPRQAIATQMVVFLILANMMDRMSAKGLWAPYADLLSFVCIPVIALLGVQAQGAINAACGDPAGRSNSTFSKANIFWIVLGGLLWVLAIIGLVEVVMH</sequence>
<protein>
    <recommendedName>
        <fullName evidence="4">DUF4234 domain-containing protein</fullName>
    </recommendedName>
</protein>
<keyword evidence="1" id="KW-0812">Transmembrane</keyword>
<feature type="transmembrane region" description="Helical" evidence="1">
    <location>
        <begin position="34"/>
        <end position="52"/>
    </location>
</feature>
<keyword evidence="1" id="KW-0472">Membrane</keyword>